<dbReference type="Pfam" id="PF14559">
    <property type="entry name" value="TPR_19"/>
    <property type="match status" value="2"/>
</dbReference>
<dbReference type="AlphaFoldDB" id="A0A850LHG3"/>
<dbReference type="GO" id="GO:0008476">
    <property type="term" value="F:protein-tyrosine sulfotransferase activity"/>
    <property type="evidence" value="ECO:0007669"/>
    <property type="project" value="InterPro"/>
</dbReference>
<evidence type="ECO:0000313" key="3">
    <source>
        <dbReference type="EMBL" id="NVK97343.1"/>
    </source>
</evidence>
<evidence type="ECO:0000313" key="4">
    <source>
        <dbReference type="Proteomes" id="UP000565723"/>
    </source>
</evidence>
<dbReference type="InterPro" id="IPR027417">
    <property type="entry name" value="P-loop_NTPase"/>
</dbReference>
<dbReference type="Pfam" id="PF13469">
    <property type="entry name" value="Sulfotransfer_3"/>
    <property type="match status" value="1"/>
</dbReference>
<dbReference type="Gene3D" id="3.40.50.300">
    <property type="entry name" value="P-loop containing nucleotide triphosphate hydrolases"/>
    <property type="match status" value="1"/>
</dbReference>
<accession>A0A850LHG3</accession>
<gene>
    <name evidence="3" type="ORF">HW564_10470</name>
</gene>
<organism evidence="3 4">
    <name type="scientific">Ruegeria pomeroyi</name>
    <dbReference type="NCBI Taxonomy" id="89184"/>
    <lineage>
        <taxon>Bacteria</taxon>
        <taxon>Pseudomonadati</taxon>
        <taxon>Pseudomonadota</taxon>
        <taxon>Alphaproteobacteria</taxon>
        <taxon>Rhodobacterales</taxon>
        <taxon>Roseobacteraceae</taxon>
        <taxon>Ruegeria</taxon>
    </lineage>
</organism>
<dbReference type="InterPro" id="IPR011990">
    <property type="entry name" value="TPR-like_helical_dom_sf"/>
</dbReference>
<dbReference type="Gene3D" id="1.25.40.10">
    <property type="entry name" value="Tetratricopeptide repeat domain"/>
    <property type="match status" value="1"/>
</dbReference>
<dbReference type="PANTHER" id="PTHR12788">
    <property type="entry name" value="PROTEIN-TYROSINE SULFOTRANSFERASE 2"/>
    <property type="match status" value="1"/>
</dbReference>
<dbReference type="InterPro" id="IPR026634">
    <property type="entry name" value="TPST-like"/>
</dbReference>
<name>A0A850LHG3_9RHOB</name>
<evidence type="ECO:0000256" key="2">
    <source>
        <dbReference type="PROSITE-ProRule" id="PRU00339"/>
    </source>
</evidence>
<evidence type="ECO:0000256" key="1">
    <source>
        <dbReference type="ARBA" id="ARBA00022679"/>
    </source>
</evidence>
<feature type="repeat" description="TPR" evidence="2">
    <location>
        <begin position="205"/>
        <end position="238"/>
    </location>
</feature>
<dbReference type="PROSITE" id="PS50005">
    <property type="entry name" value="TPR"/>
    <property type="match status" value="1"/>
</dbReference>
<proteinExistence type="predicted"/>
<dbReference type="SMART" id="SM00028">
    <property type="entry name" value="TPR"/>
    <property type="match status" value="5"/>
</dbReference>
<reference evidence="3 4" key="1">
    <citation type="journal article" date="2020" name="Proc. Natl. Acad. Sci. U.S.A.">
        <title>Ecological drivers of bacterial community assembly in synthetic phycospheres.</title>
        <authorList>
            <person name="Fu H."/>
            <person name="Uchimiya M."/>
            <person name="Gore J."/>
            <person name="Moran M.A."/>
        </authorList>
    </citation>
    <scope>NUCLEOTIDE SEQUENCE [LARGE SCALE GENOMIC DNA]</scope>
    <source>
        <strain evidence="3">HF-Din03</strain>
    </source>
</reference>
<dbReference type="SUPFAM" id="SSF48452">
    <property type="entry name" value="TPR-like"/>
    <property type="match status" value="1"/>
</dbReference>
<sequence length="582" mass="62929">MTLDPTPALSALRSGDFRTVQKLARRALKLAKGDPGWLNLAAIAESGLGRPKAALPHFQLALKLAPDFHDARRNLAQTLVILGRLDEAERHLQQLTGTNPQDAEAWALLSQAAMGRGDGDAALAAADRYVDLRPGQARGLMLRATLHGRLGDEAAALADLQQAQMAEPDNVDLLIALSLPLARADHPGAAIDVARRAVELAPRHIPARLTLAMRHVEQGDSDAAKAMYHRVLEIAPDQAEALEQLAHLNDAAENQRLAPQVQTALKTAEAGSLDKAQLHFALARIAAQSADDDGLARNLTRANATMARLMPYDAGADTRLSEALMARFAPGADCDGPGDGPAPFYVLGLPRSGTSLTEAVLGAHPVVHPLGERIAPGRLLAPLIDGGLPFDAQARAAFRKGEAASLPALPEGTRFYTDKMPENYRLVGFLLAARGDARVIHLRRDPRDVALSLWQAHLAGSALNYAYDLGAMAHRFNLYARMMAHWRAIFPDRILDLPYEELVADVTRASQRLAEWLGLVWDPEMARPERSTSQILTLSASQLRQPVHTRSVGKWRKHEAMLAPFIAGLDPGLWPELGQSGI</sequence>
<dbReference type="RefSeq" id="WP_011048603.1">
    <property type="nucleotide sequence ID" value="NZ_CP076685.1"/>
</dbReference>
<comment type="caution">
    <text evidence="3">The sequence shown here is derived from an EMBL/GenBank/DDBJ whole genome shotgun (WGS) entry which is preliminary data.</text>
</comment>
<dbReference type="InterPro" id="IPR019734">
    <property type="entry name" value="TPR_rpt"/>
</dbReference>
<dbReference type="OMA" id="FNFFYID"/>
<dbReference type="SUPFAM" id="SSF52540">
    <property type="entry name" value="P-loop containing nucleoside triphosphate hydrolases"/>
    <property type="match status" value="1"/>
</dbReference>
<keyword evidence="1 3" id="KW-0808">Transferase</keyword>
<dbReference type="PANTHER" id="PTHR12788:SF10">
    <property type="entry name" value="PROTEIN-TYROSINE SULFOTRANSFERASE"/>
    <property type="match status" value="1"/>
</dbReference>
<keyword evidence="2" id="KW-0802">TPR repeat</keyword>
<dbReference type="EMBL" id="JABXIY010000026">
    <property type="protein sequence ID" value="NVK97343.1"/>
    <property type="molecule type" value="Genomic_DNA"/>
</dbReference>
<dbReference type="Proteomes" id="UP000565723">
    <property type="component" value="Unassembled WGS sequence"/>
</dbReference>
<protein>
    <submittedName>
        <fullName evidence="3">Sulfotransferase</fullName>
    </submittedName>
</protein>